<name>A0A6V7I2H3_9HYME</name>
<feature type="compositionally biased region" description="Polar residues" evidence="1">
    <location>
        <begin position="160"/>
        <end position="189"/>
    </location>
</feature>
<sequence>MAYKNISPMSNMIHQAIPDQQKMLFFEKNPPMPNDFQKVVGTGYQSDAGRFEPAYMKPMNLQDNGQYSSANQLSENSFQSNFLNYQTAPDFNLWKNNQPPPPPTSWWGTVDKEKPAGYKNWSNPPARMPEENYYQNSMVEARRNREMDSKVNNANTYSLFSGNSWGNPVQAASITQEQSKPRLTQQSLWSGPGPSPLERLLEQQKSLREGGT</sequence>
<reference evidence="2" key="1">
    <citation type="submission" date="2020-07" db="EMBL/GenBank/DDBJ databases">
        <authorList>
            <person name="Ferguson B K."/>
        </authorList>
    </citation>
    <scope>NUCLEOTIDE SEQUENCE</scope>
    <source>
        <strain evidence="2">L06</strain>
    </source>
</reference>
<organism evidence="2">
    <name type="scientific">Bracon brevicornis</name>
    <dbReference type="NCBI Taxonomy" id="1563983"/>
    <lineage>
        <taxon>Eukaryota</taxon>
        <taxon>Metazoa</taxon>
        <taxon>Ecdysozoa</taxon>
        <taxon>Arthropoda</taxon>
        <taxon>Hexapoda</taxon>
        <taxon>Insecta</taxon>
        <taxon>Pterygota</taxon>
        <taxon>Neoptera</taxon>
        <taxon>Endopterygota</taxon>
        <taxon>Hymenoptera</taxon>
        <taxon>Apocrita</taxon>
        <taxon>Ichneumonoidea</taxon>
        <taxon>Braconidae</taxon>
        <taxon>Braconinae</taxon>
        <taxon>Bracon</taxon>
    </lineage>
</organism>
<protein>
    <submittedName>
        <fullName evidence="2">Uncharacterized protein</fullName>
    </submittedName>
</protein>
<gene>
    <name evidence="2" type="ORF">BBRV_LOCUS13862</name>
</gene>
<feature type="region of interest" description="Disordered" evidence="1">
    <location>
        <begin position="160"/>
        <end position="198"/>
    </location>
</feature>
<evidence type="ECO:0000256" key="1">
    <source>
        <dbReference type="SAM" id="MobiDB-lite"/>
    </source>
</evidence>
<dbReference type="AlphaFoldDB" id="A0A6V7I2H3"/>
<dbReference type="EMBL" id="CADCXW020000002">
    <property type="protein sequence ID" value="CAD1533860.1"/>
    <property type="molecule type" value="Genomic_DNA"/>
</dbReference>
<proteinExistence type="predicted"/>
<accession>A0A6V7I2H3</accession>
<evidence type="ECO:0000313" key="2">
    <source>
        <dbReference type="EMBL" id="CAD1533860.1"/>
    </source>
</evidence>